<name>A0ABQ9VT52_SAGOE</name>
<dbReference type="Proteomes" id="UP001266305">
    <property type="component" value="Unassembled WGS sequence"/>
</dbReference>
<accession>A0ABQ9VT52</accession>
<evidence type="ECO:0000313" key="1">
    <source>
        <dbReference type="EMBL" id="KAK2112305.1"/>
    </source>
</evidence>
<sequence length="52" mass="5399">MCCGETPAPFTGLWEEARGKGDGGEWACLLREAGAAAPQALQWPIAPASRAV</sequence>
<dbReference type="EMBL" id="JASSZA010000005">
    <property type="protein sequence ID" value="KAK2112305.1"/>
    <property type="molecule type" value="Genomic_DNA"/>
</dbReference>
<reference evidence="1 2" key="1">
    <citation type="submission" date="2023-05" db="EMBL/GenBank/DDBJ databases">
        <title>B98-5 Cell Line De Novo Hybrid Assembly: An Optical Mapping Approach.</title>
        <authorList>
            <person name="Kananen K."/>
            <person name="Auerbach J.A."/>
            <person name="Kautto E."/>
            <person name="Blachly J.S."/>
        </authorList>
    </citation>
    <scope>NUCLEOTIDE SEQUENCE [LARGE SCALE GENOMIC DNA]</scope>
    <source>
        <strain evidence="1">B95-8</strain>
        <tissue evidence="1">Cell line</tissue>
    </source>
</reference>
<gene>
    <name evidence="1" type="ORF">P7K49_012052</name>
</gene>
<keyword evidence="2" id="KW-1185">Reference proteome</keyword>
<proteinExistence type="predicted"/>
<organism evidence="1 2">
    <name type="scientific">Saguinus oedipus</name>
    <name type="common">Cotton-top tamarin</name>
    <name type="synonym">Oedipomidas oedipus</name>
    <dbReference type="NCBI Taxonomy" id="9490"/>
    <lineage>
        <taxon>Eukaryota</taxon>
        <taxon>Metazoa</taxon>
        <taxon>Chordata</taxon>
        <taxon>Craniata</taxon>
        <taxon>Vertebrata</taxon>
        <taxon>Euteleostomi</taxon>
        <taxon>Mammalia</taxon>
        <taxon>Eutheria</taxon>
        <taxon>Euarchontoglires</taxon>
        <taxon>Primates</taxon>
        <taxon>Haplorrhini</taxon>
        <taxon>Platyrrhini</taxon>
        <taxon>Cebidae</taxon>
        <taxon>Callitrichinae</taxon>
        <taxon>Saguinus</taxon>
    </lineage>
</organism>
<comment type="caution">
    <text evidence="1">The sequence shown here is derived from an EMBL/GenBank/DDBJ whole genome shotgun (WGS) entry which is preliminary data.</text>
</comment>
<feature type="non-terminal residue" evidence="1">
    <location>
        <position position="52"/>
    </location>
</feature>
<evidence type="ECO:0000313" key="2">
    <source>
        <dbReference type="Proteomes" id="UP001266305"/>
    </source>
</evidence>
<protein>
    <submittedName>
        <fullName evidence="1">Uncharacterized protein</fullName>
    </submittedName>
</protein>